<evidence type="ECO:0000256" key="6">
    <source>
        <dbReference type="SAM" id="MobiDB-lite"/>
    </source>
</evidence>
<dbReference type="EMBL" id="MT025156">
    <property type="protein sequence ID" value="QIS88046.1"/>
    <property type="molecule type" value="Genomic_RNA"/>
</dbReference>
<reference evidence="8" key="1">
    <citation type="submission" date="2020-01" db="EMBL/GenBank/DDBJ databases">
        <title>Sustained virome diversity in Antarctic penguins and their ticks: geographical connectedness and no evidence for low pathogen pressure.</title>
        <authorList>
            <person name="Wille M."/>
            <person name="Harvey E."/>
            <person name="Shi M."/>
            <person name="Gonzalez-Acuna D."/>
            <person name="Holmes E.C."/>
            <person name="Hurt A.C."/>
        </authorList>
    </citation>
    <scope>NUCLEOTIDE SEQUENCE</scope>
    <source>
        <strain evidence="8">Antarctic91</strain>
    </source>
</reference>
<dbReference type="PROSITE" id="PS50522">
    <property type="entry name" value="RDRP_PHAGE"/>
    <property type="match status" value="1"/>
</dbReference>
<accession>A0A6H0DIK7</accession>
<dbReference type="InterPro" id="IPR007096">
    <property type="entry name" value="RNA-dir_Rpol_cat_phage"/>
</dbReference>
<feature type="compositionally biased region" description="Acidic residues" evidence="6">
    <location>
        <begin position="820"/>
        <end position="832"/>
    </location>
</feature>
<dbReference type="EC" id="2.7.7.48" evidence="1"/>
<evidence type="ECO:0000313" key="8">
    <source>
        <dbReference type="EMBL" id="QIS88046.1"/>
    </source>
</evidence>
<feature type="domain" description="RdRp catalytic" evidence="7">
    <location>
        <begin position="331"/>
        <end position="481"/>
    </location>
</feature>
<evidence type="ECO:0000256" key="3">
    <source>
        <dbReference type="ARBA" id="ARBA00022695"/>
    </source>
</evidence>
<name>A0A6H0DIK7_9VIRU</name>
<dbReference type="InterPro" id="IPR008686">
    <property type="entry name" value="RNA_pol_mitovir"/>
</dbReference>
<dbReference type="InterPro" id="IPR043502">
    <property type="entry name" value="DNA/RNA_pol_sf"/>
</dbReference>
<sequence>MMVHYLDQHIREYNSRRIDAMSNDISQVVCKSIRALGLSPVRTRRVTDGVVHDLHHNGPEWVGSRIKDLQSYYSGTGDFPGWVRKKSRRDGLLKPKGWMGSLVGSKTSTNTILTALSTVRGALVLDKPSKKQLTKWYEAVAEPPKPGGPIGDFIPDKGYKFLENRLVSYLKDLKTFGPDDIHGSRYPKGFDYGIIKRGRGVDMQGLFQAFHDSLSFAPSNTWVFLDQSGIRIPGMSNAQSRPILNKMRKEAPDSKKRKPPGRKSGRASQLVGDYPVGHISFLQEPFGKLRTVANPNRFVQWVLTPLGETIGDWINTQPGIYNLCQEEAFKWIQDELRQGTHLTSADLSSASDTLDYKQVTSHMKKAGPNMRKHLEYFEQVSSMPWYIDNPTARDFVGSRTIRWKQGQPLGLRPSFPILSVCNFAAAVHAVNKVDGQVDLSDVPFAIVGDDIVIRTKYAKAYQDYISHLGGEANVDKACSSEVQAEFCSRLIKEDKILRLKARYLPDNDPQNVLTYQGLIPSIKVPHWVKRATRRTGAYALAESGIIPDYRPDQPRSLREKVLVHAALSLDRGKTTTVEKHLNTMWLASREISEPCGVLPRLPRKAKRPKSRLVDLSPQEKFNLALEWNQEFLLKDLAMAFHPNRNLAYYLVNKEAFRRDVTRALDEIYKDPRLKSMVPGLKWPEDPMAKHLEEVTLASAREQKVHTVRTEFDYRSNKRREIVSPERQLSKLDKKLSRMEKDLVSDQSGVALIKQLSPEVDELIEFDGKEINVSFHSKTRDSSTVKVSLEEVSPPPKVSSKGEPTSPLQDVVDSHFTFDSDREESEDELDFDF</sequence>
<dbReference type="GO" id="GO:0003968">
    <property type="term" value="F:RNA-directed RNA polymerase activity"/>
    <property type="evidence" value="ECO:0007669"/>
    <property type="project" value="UniProtKB-KW"/>
</dbReference>
<proteinExistence type="predicted"/>
<dbReference type="GO" id="GO:0000166">
    <property type="term" value="F:nucleotide binding"/>
    <property type="evidence" value="ECO:0007669"/>
    <property type="project" value="UniProtKB-KW"/>
</dbReference>
<evidence type="ECO:0000256" key="2">
    <source>
        <dbReference type="ARBA" id="ARBA00022679"/>
    </source>
</evidence>
<protein>
    <recommendedName>
        <fullName evidence="1">RNA-directed RNA polymerase</fullName>
        <ecNumber evidence="1">2.7.7.48</ecNumber>
    </recommendedName>
</protein>
<keyword evidence="2" id="KW-0808">Transferase</keyword>
<dbReference type="Pfam" id="PF05919">
    <property type="entry name" value="Mitovir_RNA_pol"/>
    <property type="match status" value="1"/>
</dbReference>
<organism evidence="8">
    <name type="scientific">Powell virus</name>
    <dbReference type="NCBI Taxonomy" id="2707253"/>
    <lineage>
        <taxon>Viruses</taxon>
        <taxon>Riboviria</taxon>
    </lineage>
</organism>
<keyword evidence="4" id="KW-0547">Nucleotide-binding</keyword>
<keyword evidence="8" id="KW-0696">RNA-directed RNA polymerase</keyword>
<feature type="region of interest" description="Disordered" evidence="6">
    <location>
        <begin position="235"/>
        <end position="269"/>
    </location>
</feature>
<dbReference type="SUPFAM" id="SSF56672">
    <property type="entry name" value="DNA/RNA polymerases"/>
    <property type="match status" value="1"/>
</dbReference>
<dbReference type="GO" id="GO:0019079">
    <property type="term" value="P:viral genome replication"/>
    <property type="evidence" value="ECO:0007669"/>
    <property type="project" value="InterPro"/>
</dbReference>
<evidence type="ECO:0000256" key="1">
    <source>
        <dbReference type="ARBA" id="ARBA00012494"/>
    </source>
</evidence>
<feature type="compositionally biased region" description="Basic residues" evidence="6">
    <location>
        <begin position="255"/>
        <end position="265"/>
    </location>
</feature>
<evidence type="ECO:0000256" key="5">
    <source>
        <dbReference type="ARBA" id="ARBA00022953"/>
    </source>
</evidence>
<evidence type="ECO:0000259" key="7">
    <source>
        <dbReference type="PROSITE" id="PS50522"/>
    </source>
</evidence>
<keyword evidence="3" id="KW-0548">Nucleotidyltransferase</keyword>
<evidence type="ECO:0000256" key="4">
    <source>
        <dbReference type="ARBA" id="ARBA00022741"/>
    </source>
</evidence>
<keyword evidence="5" id="KW-0693">Viral RNA replication</keyword>
<feature type="region of interest" description="Disordered" evidence="6">
    <location>
        <begin position="785"/>
        <end position="832"/>
    </location>
</feature>